<feature type="domain" description="Putative zinc-finger" evidence="8">
    <location>
        <begin position="7"/>
        <end position="41"/>
    </location>
</feature>
<dbReference type="EMBL" id="JACSRA010000030">
    <property type="protein sequence ID" value="MBD7912880.1"/>
    <property type="molecule type" value="Genomic_DNA"/>
</dbReference>
<dbReference type="Proteomes" id="UP000627781">
    <property type="component" value="Unassembled WGS sequence"/>
</dbReference>
<dbReference type="CDD" id="cd06530">
    <property type="entry name" value="S26_SPase_I"/>
    <property type="match status" value="1"/>
</dbReference>
<keyword evidence="5 6" id="KW-0378">Hydrolase</keyword>
<protein>
    <recommendedName>
        <fullName evidence="4 6">Signal peptidase I</fullName>
        <ecNumber evidence="4 6">3.4.21.89</ecNumber>
    </recommendedName>
</protein>
<dbReference type="PROSITE" id="PS00761">
    <property type="entry name" value="SPASE_I_3"/>
    <property type="match status" value="1"/>
</dbReference>
<evidence type="ECO:0000313" key="9">
    <source>
        <dbReference type="EMBL" id="MBD7912880.1"/>
    </source>
</evidence>
<dbReference type="PRINTS" id="PR00727">
    <property type="entry name" value="LEADERPTASE"/>
</dbReference>
<keyword evidence="6" id="KW-1133">Transmembrane helix</keyword>
<reference evidence="9 10" key="1">
    <citation type="submission" date="2020-08" db="EMBL/GenBank/DDBJ databases">
        <title>A Genomic Blueprint of the Chicken Gut Microbiome.</title>
        <authorList>
            <person name="Gilroy R."/>
            <person name="Ravi A."/>
            <person name="Getino M."/>
            <person name="Pursley I."/>
            <person name="Horton D.L."/>
            <person name="Alikhan N.-F."/>
            <person name="Baker D."/>
            <person name="Gharbi K."/>
            <person name="Hall N."/>
            <person name="Watson M."/>
            <person name="Adriaenssens E.M."/>
            <person name="Foster-Nyarko E."/>
            <person name="Jarju S."/>
            <person name="Secka A."/>
            <person name="Antonio M."/>
            <person name="Oren A."/>
            <person name="Chaudhuri R."/>
            <person name="La Ragione R.M."/>
            <person name="Hildebrand F."/>
            <person name="Pallen M.J."/>
        </authorList>
    </citation>
    <scope>NUCLEOTIDE SEQUENCE [LARGE SCALE GENOMIC DNA]</scope>
    <source>
        <strain evidence="9 10">Sa3CVN1</strain>
    </source>
</reference>
<evidence type="ECO:0000313" key="10">
    <source>
        <dbReference type="Proteomes" id="UP000627781"/>
    </source>
</evidence>
<feature type="transmembrane region" description="Helical" evidence="6">
    <location>
        <begin position="87"/>
        <end position="107"/>
    </location>
</feature>
<dbReference type="RefSeq" id="WP_191769788.1">
    <property type="nucleotide sequence ID" value="NZ_JACSRA010000030.1"/>
</dbReference>
<dbReference type="InterPro" id="IPR019758">
    <property type="entry name" value="Pept_S26A_signal_pept_1_CS"/>
</dbReference>
<dbReference type="NCBIfam" id="TIGR02227">
    <property type="entry name" value="sigpep_I_bact"/>
    <property type="match status" value="1"/>
</dbReference>
<comment type="similarity">
    <text evidence="3 6">Belongs to the peptidase S26 family.</text>
</comment>
<accession>A0ABR8PXJ1</accession>
<evidence type="ECO:0000256" key="5">
    <source>
        <dbReference type="ARBA" id="ARBA00022801"/>
    </source>
</evidence>
<dbReference type="PANTHER" id="PTHR43390">
    <property type="entry name" value="SIGNAL PEPTIDASE I"/>
    <property type="match status" value="1"/>
</dbReference>
<dbReference type="InterPro" id="IPR036286">
    <property type="entry name" value="LexA/Signal_pep-like_sf"/>
</dbReference>
<evidence type="ECO:0000259" key="7">
    <source>
        <dbReference type="Pfam" id="PF10502"/>
    </source>
</evidence>
<dbReference type="EC" id="3.4.21.89" evidence="4 6"/>
<feature type="domain" description="Peptidase S26" evidence="7">
    <location>
        <begin position="89"/>
        <end position="242"/>
    </location>
</feature>
<sequence>MDKNKECSVIKDLIPLYKDEALSKLSVEAVEEHIEKCDSCRKYKDNVFGELSKSGSIDNNMPEFEKREVQNYKNIASRLKKRRIRNALITAFSTVLVIMLFCSIFTFHKVLSGIMEPTIEMGDICFINKMSYKFSKPIEGDLVYLLREDPSFHYEFKDVGRIVGIPGDKILIKDGVLYVNGEEKQKDVYEYIKNGGIAKTEITVPDGKYFVMGDNVNISYDSRFEEVGCIDEKNVLGKVCFAW</sequence>
<dbReference type="GO" id="GO:0009003">
    <property type="term" value="F:signal peptidase activity"/>
    <property type="evidence" value="ECO:0007669"/>
    <property type="project" value="UniProtKB-EC"/>
</dbReference>
<dbReference type="InterPro" id="IPR019533">
    <property type="entry name" value="Peptidase_S26"/>
</dbReference>
<dbReference type="Pfam" id="PF13490">
    <property type="entry name" value="zf-HC2"/>
    <property type="match status" value="1"/>
</dbReference>
<dbReference type="InterPro" id="IPR000223">
    <property type="entry name" value="Pept_S26A_signal_pept_1"/>
</dbReference>
<evidence type="ECO:0000256" key="1">
    <source>
        <dbReference type="ARBA" id="ARBA00000677"/>
    </source>
</evidence>
<organism evidence="9 10">
    <name type="scientific">Clostridium cibarium</name>
    <dbReference type="NCBI Taxonomy" id="2762247"/>
    <lineage>
        <taxon>Bacteria</taxon>
        <taxon>Bacillati</taxon>
        <taxon>Bacillota</taxon>
        <taxon>Clostridia</taxon>
        <taxon>Eubacteriales</taxon>
        <taxon>Clostridiaceae</taxon>
        <taxon>Clostridium</taxon>
    </lineage>
</organism>
<proteinExistence type="inferred from homology"/>
<comment type="catalytic activity">
    <reaction evidence="1 6">
        <text>Cleavage of hydrophobic, N-terminal signal or leader sequences from secreted and periplasmic proteins.</text>
        <dbReference type="EC" id="3.4.21.89"/>
    </reaction>
</comment>
<keyword evidence="6" id="KW-0645">Protease</keyword>
<keyword evidence="6" id="KW-0472">Membrane</keyword>
<dbReference type="Gene3D" id="2.10.109.10">
    <property type="entry name" value="Umud Fragment, subunit A"/>
    <property type="match status" value="1"/>
</dbReference>
<dbReference type="PANTHER" id="PTHR43390:SF1">
    <property type="entry name" value="CHLOROPLAST PROCESSING PEPTIDASE"/>
    <property type="match status" value="1"/>
</dbReference>
<evidence type="ECO:0000259" key="8">
    <source>
        <dbReference type="Pfam" id="PF13490"/>
    </source>
</evidence>
<evidence type="ECO:0000256" key="4">
    <source>
        <dbReference type="ARBA" id="ARBA00013208"/>
    </source>
</evidence>
<dbReference type="Pfam" id="PF10502">
    <property type="entry name" value="Peptidase_S26"/>
    <property type="match status" value="1"/>
</dbReference>
<evidence type="ECO:0000256" key="3">
    <source>
        <dbReference type="ARBA" id="ARBA00009370"/>
    </source>
</evidence>
<dbReference type="SUPFAM" id="SSF51306">
    <property type="entry name" value="LexA/Signal peptidase"/>
    <property type="match status" value="1"/>
</dbReference>
<gene>
    <name evidence="9" type="primary">lepB</name>
    <name evidence="9" type="ORF">H9661_16130</name>
</gene>
<dbReference type="InterPro" id="IPR027383">
    <property type="entry name" value="Znf_put"/>
</dbReference>
<evidence type="ECO:0000256" key="2">
    <source>
        <dbReference type="ARBA" id="ARBA00004401"/>
    </source>
</evidence>
<comment type="caution">
    <text evidence="9">The sequence shown here is derived from an EMBL/GenBank/DDBJ whole genome shotgun (WGS) entry which is preliminary data.</text>
</comment>
<evidence type="ECO:0000256" key="6">
    <source>
        <dbReference type="RuleBase" id="RU362042"/>
    </source>
</evidence>
<name>A0ABR8PXJ1_9CLOT</name>
<keyword evidence="6" id="KW-0812">Transmembrane</keyword>
<keyword evidence="10" id="KW-1185">Reference proteome</keyword>
<comment type="subcellular location">
    <subcellularLocation>
        <location evidence="2">Cell membrane</location>
        <topology evidence="2">Single-pass type II membrane protein</topology>
    </subcellularLocation>
    <subcellularLocation>
        <location evidence="6">Membrane</location>
        <topology evidence="6">Single-pass type II membrane protein</topology>
    </subcellularLocation>
</comment>